<reference evidence="16 17" key="1">
    <citation type="submission" date="2022-02" db="EMBL/GenBank/DDBJ databases">
        <title>Paenibacillus sp. MBLB1776 Whole Genome Shotgun Sequencing.</title>
        <authorList>
            <person name="Hwang C.Y."/>
            <person name="Cho E.-S."/>
            <person name="Seo M.-J."/>
        </authorList>
    </citation>
    <scope>NUCLEOTIDE SEQUENCE [LARGE SCALE GENOMIC DNA]</scope>
    <source>
        <strain evidence="16 17">MBLB1776</strain>
    </source>
</reference>
<evidence type="ECO:0000256" key="10">
    <source>
        <dbReference type="ARBA" id="ARBA00023012"/>
    </source>
</evidence>
<dbReference type="InterPro" id="IPR036890">
    <property type="entry name" value="HATPase_C_sf"/>
</dbReference>
<evidence type="ECO:0000256" key="3">
    <source>
        <dbReference type="ARBA" id="ARBA00012438"/>
    </source>
</evidence>
<dbReference type="RefSeq" id="WP_315603922.1">
    <property type="nucleotide sequence ID" value="NZ_CP130318.1"/>
</dbReference>
<keyword evidence="12" id="KW-0175">Coiled coil</keyword>
<evidence type="ECO:0000256" key="1">
    <source>
        <dbReference type="ARBA" id="ARBA00000085"/>
    </source>
</evidence>
<evidence type="ECO:0000256" key="5">
    <source>
        <dbReference type="ARBA" id="ARBA00022553"/>
    </source>
</evidence>
<dbReference type="EC" id="2.7.13.3" evidence="3"/>
<dbReference type="PROSITE" id="PS50885">
    <property type="entry name" value="HAMP"/>
    <property type="match status" value="1"/>
</dbReference>
<dbReference type="CDD" id="cd06225">
    <property type="entry name" value="HAMP"/>
    <property type="match status" value="1"/>
</dbReference>
<dbReference type="SMART" id="SM00304">
    <property type="entry name" value="HAMP"/>
    <property type="match status" value="1"/>
</dbReference>
<dbReference type="Proteomes" id="UP001305702">
    <property type="component" value="Chromosome"/>
</dbReference>
<dbReference type="SUPFAM" id="SSF55874">
    <property type="entry name" value="ATPase domain of HSP90 chaperone/DNA topoisomerase II/histidine kinase"/>
    <property type="match status" value="1"/>
</dbReference>
<dbReference type="PRINTS" id="PR00344">
    <property type="entry name" value="BCTRLSENSOR"/>
</dbReference>
<dbReference type="PANTHER" id="PTHR34220:SF7">
    <property type="entry name" value="SENSOR HISTIDINE KINASE YPDA"/>
    <property type="match status" value="1"/>
</dbReference>
<evidence type="ECO:0000259" key="14">
    <source>
        <dbReference type="PROSITE" id="PS50109"/>
    </source>
</evidence>
<keyword evidence="11 13" id="KW-0472">Membrane</keyword>
<evidence type="ECO:0000259" key="15">
    <source>
        <dbReference type="PROSITE" id="PS50885"/>
    </source>
</evidence>
<dbReference type="GO" id="GO:0005524">
    <property type="term" value="F:ATP binding"/>
    <property type="evidence" value="ECO:0007669"/>
    <property type="project" value="UniProtKB-KW"/>
</dbReference>
<organism evidence="16 17">
    <name type="scientific">Paenibacillus aurantius</name>
    <dbReference type="NCBI Taxonomy" id="2918900"/>
    <lineage>
        <taxon>Bacteria</taxon>
        <taxon>Bacillati</taxon>
        <taxon>Bacillota</taxon>
        <taxon>Bacilli</taxon>
        <taxon>Bacillales</taxon>
        <taxon>Paenibacillaceae</taxon>
        <taxon>Paenibacillus</taxon>
    </lineage>
</organism>
<dbReference type="EMBL" id="CP130318">
    <property type="protein sequence ID" value="WNQ10148.1"/>
    <property type="molecule type" value="Genomic_DNA"/>
</dbReference>
<gene>
    <name evidence="16" type="ORF">MJA45_21355</name>
</gene>
<keyword evidence="17" id="KW-1185">Reference proteome</keyword>
<evidence type="ECO:0000256" key="6">
    <source>
        <dbReference type="ARBA" id="ARBA00022679"/>
    </source>
</evidence>
<dbReference type="SMART" id="SM00387">
    <property type="entry name" value="HATPase_c"/>
    <property type="match status" value="1"/>
</dbReference>
<dbReference type="InterPro" id="IPR010559">
    <property type="entry name" value="Sig_transdc_His_kin_internal"/>
</dbReference>
<keyword evidence="8 16" id="KW-0418">Kinase</keyword>
<keyword evidence="4" id="KW-1003">Cell membrane</keyword>
<dbReference type="CDD" id="cd18773">
    <property type="entry name" value="PDC1_HK_sensor"/>
    <property type="match status" value="1"/>
</dbReference>
<feature type="domain" description="Histidine kinase" evidence="14">
    <location>
        <begin position="474"/>
        <end position="582"/>
    </location>
</feature>
<dbReference type="Gene3D" id="3.30.450.20">
    <property type="entry name" value="PAS domain"/>
    <property type="match status" value="1"/>
</dbReference>
<feature type="domain" description="HAMP" evidence="15">
    <location>
        <begin position="311"/>
        <end position="363"/>
    </location>
</feature>
<dbReference type="Gene3D" id="6.10.340.10">
    <property type="match status" value="1"/>
</dbReference>
<protein>
    <recommendedName>
        <fullName evidence="3">histidine kinase</fullName>
        <ecNumber evidence="3">2.7.13.3</ecNumber>
    </recommendedName>
</protein>
<keyword evidence="13" id="KW-0812">Transmembrane</keyword>
<keyword evidence="7" id="KW-0547">Nucleotide-binding</keyword>
<dbReference type="AlphaFoldDB" id="A0AA96LBJ1"/>
<evidence type="ECO:0000256" key="4">
    <source>
        <dbReference type="ARBA" id="ARBA00022475"/>
    </source>
</evidence>
<dbReference type="InterPro" id="IPR004358">
    <property type="entry name" value="Sig_transdc_His_kin-like_C"/>
</dbReference>
<name>A0AA96LBJ1_9BACL</name>
<dbReference type="InterPro" id="IPR003594">
    <property type="entry name" value="HATPase_dom"/>
</dbReference>
<evidence type="ECO:0000256" key="8">
    <source>
        <dbReference type="ARBA" id="ARBA00022777"/>
    </source>
</evidence>
<dbReference type="PROSITE" id="PS50109">
    <property type="entry name" value="HIS_KIN"/>
    <property type="match status" value="1"/>
</dbReference>
<keyword evidence="5" id="KW-0597">Phosphoprotein</keyword>
<keyword evidence="9" id="KW-0067">ATP-binding</keyword>
<proteinExistence type="predicted"/>
<evidence type="ECO:0000256" key="7">
    <source>
        <dbReference type="ARBA" id="ARBA00022741"/>
    </source>
</evidence>
<dbReference type="GO" id="GO:0000155">
    <property type="term" value="F:phosphorelay sensor kinase activity"/>
    <property type="evidence" value="ECO:0007669"/>
    <property type="project" value="InterPro"/>
</dbReference>
<accession>A0AA96LBJ1</accession>
<dbReference type="GO" id="GO:0005886">
    <property type="term" value="C:plasma membrane"/>
    <property type="evidence" value="ECO:0007669"/>
    <property type="project" value="UniProtKB-SubCell"/>
</dbReference>
<feature type="coiled-coil region" evidence="12">
    <location>
        <begin position="351"/>
        <end position="385"/>
    </location>
</feature>
<evidence type="ECO:0000313" key="17">
    <source>
        <dbReference type="Proteomes" id="UP001305702"/>
    </source>
</evidence>
<feature type="transmembrane region" description="Helical" evidence="13">
    <location>
        <begin position="295"/>
        <end position="314"/>
    </location>
</feature>
<dbReference type="KEGG" id="paun:MJA45_21355"/>
<comment type="subcellular location">
    <subcellularLocation>
        <location evidence="2">Cell membrane</location>
        <topology evidence="2">Multi-pass membrane protein</topology>
    </subcellularLocation>
</comment>
<keyword evidence="10" id="KW-0902">Two-component regulatory system</keyword>
<dbReference type="Pfam" id="PF00672">
    <property type="entry name" value="HAMP"/>
    <property type="match status" value="1"/>
</dbReference>
<comment type="catalytic activity">
    <reaction evidence="1">
        <text>ATP + protein L-histidine = ADP + protein N-phospho-L-histidine.</text>
        <dbReference type="EC" id="2.7.13.3"/>
    </reaction>
</comment>
<evidence type="ECO:0000256" key="2">
    <source>
        <dbReference type="ARBA" id="ARBA00004651"/>
    </source>
</evidence>
<dbReference type="InterPro" id="IPR003660">
    <property type="entry name" value="HAMP_dom"/>
</dbReference>
<keyword evidence="13" id="KW-1133">Transmembrane helix</keyword>
<dbReference type="PANTHER" id="PTHR34220">
    <property type="entry name" value="SENSOR HISTIDINE KINASE YPDA"/>
    <property type="match status" value="1"/>
</dbReference>
<dbReference type="InterPro" id="IPR050640">
    <property type="entry name" value="Bact_2-comp_sensor_kinase"/>
</dbReference>
<keyword evidence="6 16" id="KW-0808">Transferase</keyword>
<dbReference type="InterPro" id="IPR005467">
    <property type="entry name" value="His_kinase_dom"/>
</dbReference>
<evidence type="ECO:0000256" key="9">
    <source>
        <dbReference type="ARBA" id="ARBA00022840"/>
    </source>
</evidence>
<dbReference type="Gene3D" id="3.30.565.10">
    <property type="entry name" value="Histidine kinase-like ATPase, C-terminal domain"/>
    <property type="match status" value="1"/>
</dbReference>
<evidence type="ECO:0000313" key="16">
    <source>
        <dbReference type="EMBL" id="WNQ10148.1"/>
    </source>
</evidence>
<evidence type="ECO:0000256" key="13">
    <source>
        <dbReference type="SAM" id="Phobius"/>
    </source>
</evidence>
<dbReference type="Pfam" id="PF02518">
    <property type="entry name" value="HATPase_c"/>
    <property type="match status" value="1"/>
</dbReference>
<sequence>MKLQPYRNWSLATRQFLFLFLVTSAMLGLLAYNNYTRAAALFKEQMLTDAWKLSGRTNQFLDTYLDNSQNILQLLSESTSLLSTGNTASIEKYLRSLTESNSTLVKHLYLLRPDGLVFCDSQLTYDIIGNPKLKEHEEMGRQNWGTIISQPYVSPLSGRTVAIFRSIRDKQGEAVGVAVIELDMDKLNRKIAELTADSYQTFVVLSDKGAVVTFDQESEILPHKPRTYSPELPDAFVSKLAERSAGYSEETGPAGDMTVVTYRQNRLGWSLYVFIKEQYFYQSTGKLYSNYQTIALIWIGVLLFITFTMSRYMTRPIRVLAAKMDRVRDMEVVPNITVTRGDEIGRLTQSYNAMMERVRNLLLETKQMEERKKELELKMLQSQIAPHFLYNTLACIGSLARQHRTEEVKETIRSLVGVLSFSFDKSSEFVTVEEELAGLHQYMQIQKTRYGEKFEFVSEIDPDVLSSPILKLTLQPIVENAIFHGIVPNTQTPNGRITLRASVRRGRLRFLIRDNGVGIEPERLARVLTERTGRASKERFTGIGMANVHDRLRLHYGAPYGLRIGSVKGCGTVVSITIPAESPAAESRKQPAS</sequence>
<evidence type="ECO:0000256" key="11">
    <source>
        <dbReference type="ARBA" id="ARBA00023136"/>
    </source>
</evidence>
<dbReference type="Pfam" id="PF06580">
    <property type="entry name" value="His_kinase"/>
    <property type="match status" value="1"/>
</dbReference>
<dbReference type="SUPFAM" id="SSF158472">
    <property type="entry name" value="HAMP domain-like"/>
    <property type="match status" value="1"/>
</dbReference>
<evidence type="ECO:0000256" key="12">
    <source>
        <dbReference type="SAM" id="Coils"/>
    </source>
</evidence>